<dbReference type="Pfam" id="PF04055">
    <property type="entry name" value="Radical_SAM"/>
    <property type="match status" value="1"/>
</dbReference>
<dbReference type="PANTHER" id="PTHR43409:SF16">
    <property type="entry name" value="SLR0320 PROTEIN"/>
    <property type="match status" value="1"/>
</dbReference>
<dbReference type="GO" id="GO:0031419">
    <property type="term" value="F:cobalamin binding"/>
    <property type="evidence" value="ECO:0007669"/>
    <property type="project" value="InterPro"/>
</dbReference>
<dbReference type="GO" id="GO:0003824">
    <property type="term" value="F:catalytic activity"/>
    <property type="evidence" value="ECO:0007669"/>
    <property type="project" value="InterPro"/>
</dbReference>
<dbReference type="SMART" id="SM00729">
    <property type="entry name" value="Elp3"/>
    <property type="match status" value="1"/>
</dbReference>
<dbReference type="InterPro" id="IPR006638">
    <property type="entry name" value="Elp3/MiaA/NifB-like_rSAM"/>
</dbReference>
<keyword evidence="3" id="KW-0479">Metal-binding</keyword>
<dbReference type="InterPro" id="IPR013785">
    <property type="entry name" value="Aldolase_TIM"/>
</dbReference>
<organism evidence="9 10">
    <name type="scientific">Sumerlaea chitinivorans</name>
    <dbReference type="NCBI Taxonomy" id="2250252"/>
    <lineage>
        <taxon>Bacteria</taxon>
        <taxon>Candidatus Sumerlaeota</taxon>
        <taxon>Candidatus Sumerlaeia</taxon>
        <taxon>Candidatus Sumerlaeales</taxon>
        <taxon>Candidatus Sumerlaeaceae</taxon>
        <taxon>Candidatus Sumerlaea</taxon>
    </lineage>
</organism>
<dbReference type="SUPFAM" id="SSF102114">
    <property type="entry name" value="Radical SAM enzymes"/>
    <property type="match status" value="1"/>
</dbReference>
<keyword evidence="6" id="KW-0175">Coiled coil</keyword>
<evidence type="ECO:0000256" key="1">
    <source>
        <dbReference type="ARBA" id="ARBA00001966"/>
    </source>
</evidence>
<evidence type="ECO:0000313" key="10">
    <source>
        <dbReference type="Proteomes" id="UP000262583"/>
    </source>
</evidence>
<dbReference type="SFLD" id="SFLDS00029">
    <property type="entry name" value="Radical_SAM"/>
    <property type="match status" value="1"/>
</dbReference>
<dbReference type="PROSITE" id="PS51918">
    <property type="entry name" value="RADICAL_SAM"/>
    <property type="match status" value="1"/>
</dbReference>
<protein>
    <submittedName>
        <fullName evidence="9">Radical SAM domain protein</fullName>
    </submittedName>
</protein>
<keyword evidence="4" id="KW-0408">Iron</keyword>
<dbReference type="Gene3D" id="3.40.50.280">
    <property type="entry name" value="Cobalamin-binding domain"/>
    <property type="match status" value="1"/>
</dbReference>
<dbReference type="PROSITE" id="PS51332">
    <property type="entry name" value="B12_BINDING"/>
    <property type="match status" value="1"/>
</dbReference>
<dbReference type="Gene3D" id="3.20.20.70">
    <property type="entry name" value="Aldolase class I"/>
    <property type="match status" value="1"/>
</dbReference>
<evidence type="ECO:0000256" key="5">
    <source>
        <dbReference type="ARBA" id="ARBA00023014"/>
    </source>
</evidence>
<sequence>MHVNLVYCDVGSPARALHLLGLGVYAQVLADGHFEVRHRVIFPERSNARVAQEFSREGKYVVVLLDEFNFVASIEFAKELRRSNFPYAIIAAGIGTVLCPDELIRSEAFDFLVIGEGEIALYELLHELEYQREFSRVKNLWWREPTGEWRRNPLRPLVENIDTLPIPDRTAVDQFPFETPVGEKVLYVAASRGCPHECVFCYSPVLKRAYGGKGTYFRCRSAASVAGEILAELRRLPYDRIIFCDELFPMEKPWLRGLVQHLQRATPPPFEVTAAAEMCDDEALRLLKEAGCAKLWIGVENGNEAFRKRIATRNHSNSKLREIVNRAHELGIQVGATVMFGVPLESEESVRETVALFNEIEFDDVRPRFFCPITGTSLAEYLRGKQQEHPIAASDTPIVDFLKPAAHVPVASHALLNNAMSRLRMHAIARAVRNIPNPPPSTVNLLHELTRARFQLANPLAVDVGTFRLGNEQLGYLALQANSEIHFPWIPTGRQVLSFYVGATYRSLDLLTGTSSAIGFSVIWRTSHGDQTLLERRFTAVDTEFLRNWSEILVPFPRDAVEANLVLRVVSNSSALGNFSLLLAQPLVAQEEILLSGRDAEQALERELAKKQQEWEAKVAALEEDLRLARQKLAEVTAERDEKISRIGELHTRLLALEKLADEQTKEIERLQTALSGSLVYRLRKLFKKS</sequence>
<evidence type="ECO:0000256" key="2">
    <source>
        <dbReference type="ARBA" id="ARBA00022691"/>
    </source>
</evidence>
<gene>
    <name evidence="9" type="ORF">BRCON_0832</name>
</gene>
<feature type="domain" description="Radical SAM core" evidence="8">
    <location>
        <begin position="180"/>
        <end position="414"/>
    </location>
</feature>
<dbReference type="InterPro" id="IPR007197">
    <property type="entry name" value="rSAM"/>
</dbReference>
<evidence type="ECO:0000256" key="4">
    <source>
        <dbReference type="ARBA" id="ARBA00023004"/>
    </source>
</evidence>
<proteinExistence type="predicted"/>
<accession>A0A2Z4Y3P9</accession>
<keyword evidence="2" id="KW-0949">S-adenosyl-L-methionine</keyword>
<dbReference type="PANTHER" id="PTHR43409">
    <property type="entry name" value="ANAEROBIC MAGNESIUM-PROTOPORPHYRIN IX MONOMETHYL ESTER CYCLASE-RELATED"/>
    <property type="match status" value="1"/>
</dbReference>
<evidence type="ECO:0000259" key="8">
    <source>
        <dbReference type="PROSITE" id="PS51918"/>
    </source>
</evidence>
<dbReference type="CDD" id="cd01335">
    <property type="entry name" value="Radical_SAM"/>
    <property type="match status" value="1"/>
</dbReference>
<dbReference type="InterPro" id="IPR006158">
    <property type="entry name" value="Cobalamin-bd"/>
</dbReference>
<dbReference type="GO" id="GO:0051536">
    <property type="term" value="F:iron-sulfur cluster binding"/>
    <property type="evidence" value="ECO:0007669"/>
    <property type="project" value="UniProtKB-KW"/>
</dbReference>
<reference evidence="9 10" key="1">
    <citation type="submission" date="2018-05" db="EMBL/GenBank/DDBJ databases">
        <title>A metagenomic window into the 2 km-deep terrestrial subsurface aquifer revealed taxonomically and functionally diverse microbial community comprising novel uncultured bacterial lineages.</title>
        <authorList>
            <person name="Kadnikov V.V."/>
            <person name="Mardanov A.V."/>
            <person name="Beletsky A.V."/>
            <person name="Banks D."/>
            <person name="Pimenov N.V."/>
            <person name="Frank Y.A."/>
            <person name="Karnachuk O.V."/>
            <person name="Ravin N.V."/>
        </authorList>
    </citation>
    <scope>NUCLEOTIDE SEQUENCE [LARGE SCALE GENOMIC DNA]</scope>
    <source>
        <strain evidence="9">BY</strain>
    </source>
</reference>
<dbReference type="KEGG" id="schv:BRCON_0832"/>
<evidence type="ECO:0000256" key="3">
    <source>
        <dbReference type="ARBA" id="ARBA00022723"/>
    </source>
</evidence>
<dbReference type="Proteomes" id="UP000262583">
    <property type="component" value="Chromosome"/>
</dbReference>
<feature type="domain" description="B12-binding" evidence="7">
    <location>
        <begin position="5"/>
        <end position="135"/>
    </location>
</feature>
<dbReference type="InterPro" id="IPR058240">
    <property type="entry name" value="rSAM_sf"/>
</dbReference>
<evidence type="ECO:0000259" key="7">
    <source>
        <dbReference type="PROSITE" id="PS51332"/>
    </source>
</evidence>
<dbReference type="AlphaFoldDB" id="A0A2Z4Y3P9"/>
<evidence type="ECO:0000313" key="9">
    <source>
        <dbReference type="EMBL" id="AXA35609.1"/>
    </source>
</evidence>
<comment type="cofactor">
    <cofactor evidence="1">
        <name>[4Fe-4S] cluster</name>
        <dbReference type="ChEBI" id="CHEBI:49883"/>
    </cofactor>
</comment>
<dbReference type="GO" id="GO:0046872">
    <property type="term" value="F:metal ion binding"/>
    <property type="evidence" value="ECO:0007669"/>
    <property type="project" value="UniProtKB-KW"/>
</dbReference>
<name>A0A2Z4Y3P9_SUMC1</name>
<dbReference type="GO" id="GO:0005829">
    <property type="term" value="C:cytosol"/>
    <property type="evidence" value="ECO:0007669"/>
    <property type="project" value="TreeGrafter"/>
</dbReference>
<feature type="coiled-coil region" evidence="6">
    <location>
        <begin position="605"/>
        <end position="674"/>
    </location>
</feature>
<dbReference type="EMBL" id="CP030759">
    <property type="protein sequence ID" value="AXA35609.1"/>
    <property type="molecule type" value="Genomic_DNA"/>
</dbReference>
<dbReference type="InterPro" id="IPR051198">
    <property type="entry name" value="BchE-like"/>
</dbReference>
<dbReference type="SFLD" id="SFLDG01082">
    <property type="entry name" value="B12-binding_domain_containing"/>
    <property type="match status" value="1"/>
</dbReference>
<keyword evidence="5" id="KW-0411">Iron-sulfur</keyword>
<evidence type="ECO:0000256" key="6">
    <source>
        <dbReference type="SAM" id="Coils"/>
    </source>
</evidence>